<keyword evidence="2" id="KW-1185">Reference proteome</keyword>
<organism evidence="1 2">
    <name type="scientific">Capsicum baccatum</name>
    <name type="common">Peruvian pepper</name>
    <dbReference type="NCBI Taxonomy" id="33114"/>
    <lineage>
        <taxon>Eukaryota</taxon>
        <taxon>Viridiplantae</taxon>
        <taxon>Streptophyta</taxon>
        <taxon>Embryophyta</taxon>
        <taxon>Tracheophyta</taxon>
        <taxon>Spermatophyta</taxon>
        <taxon>Magnoliopsida</taxon>
        <taxon>eudicotyledons</taxon>
        <taxon>Gunneridae</taxon>
        <taxon>Pentapetalae</taxon>
        <taxon>asterids</taxon>
        <taxon>lamiids</taxon>
        <taxon>Solanales</taxon>
        <taxon>Solanaceae</taxon>
        <taxon>Solanoideae</taxon>
        <taxon>Capsiceae</taxon>
        <taxon>Capsicum</taxon>
    </lineage>
</organism>
<protein>
    <submittedName>
        <fullName evidence="1">Uncharacterized protein</fullName>
    </submittedName>
</protein>
<comment type="caution">
    <text evidence="1">The sequence shown here is derived from an EMBL/GenBank/DDBJ whole genome shotgun (WGS) entry which is preliminary data.</text>
</comment>
<dbReference type="Proteomes" id="UP000224567">
    <property type="component" value="Unassembled WGS sequence"/>
</dbReference>
<accession>A0A2G2VN47</accession>
<reference evidence="1 2" key="1">
    <citation type="journal article" date="2017" name="Genome Biol.">
        <title>New reference genome sequences of hot pepper reveal the massive evolution of plant disease-resistance genes by retroduplication.</title>
        <authorList>
            <person name="Kim S."/>
            <person name="Park J."/>
            <person name="Yeom S.I."/>
            <person name="Kim Y.M."/>
            <person name="Seo E."/>
            <person name="Kim K.T."/>
            <person name="Kim M.S."/>
            <person name="Lee J.M."/>
            <person name="Cheong K."/>
            <person name="Shin H.S."/>
            <person name="Kim S.B."/>
            <person name="Han K."/>
            <person name="Lee J."/>
            <person name="Park M."/>
            <person name="Lee H.A."/>
            <person name="Lee H.Y."/>
            <person name="Lee Y."/>
            <person name="Oh S."/>
            <person name="Lee J.H."/>
            <person name="Choi E."/>
            <person name="Choi E."/>
            <person name="Lee S.E."/>
            <person name="Jeon J."/>
            <person name="Kim H."/>
            <person name="Choi G."/>
            <person name="Song H."/>
            <person name="Lee J."/>
            <person name="Lee S.C."/>
            <person name="Kwon J.K."/>
            <person name="Lee H.Y."/>
            <person name="Koo N."/>
            <person name="Hong Y."/>
            <person name="Kim R.W."/>
            <person name="Kang W.H."/>
            <person name="Huh J.H."/>
            <person name="Kang B.C."/>
            <person name="Yang T.J."/>
            <person name="Lee Y.H."/>
            <person name="Bennetzen J.L."/>
            <person name="Choi D."/>
        </authorList>
    </citation>
    <scope>NUCLEOTIDE SEQUENCE [LARGE SCALE GENOMIC DNA]</scope>
    <source>
        <strain evidence="2">cv. PBC81</strain>
    </source>
</reference>
<gene>
    <name evidence="1" type="ORF">CQW23_26201</name>
</gene>
<sequence>MVCMITFTMEVNKDVINEDYDEHIQVLLENLVHPVHERYWGIRETKGHDQKLEMAIPDSKSYFRTVTFPDSKMMIA</sequence>
<evidence type="ECO:0000313" key="2">
    <source>
        <dbReference type="Proteomes" id="UP000224567"/>
    </source>
</evidence>
<dbReference type="EMBL" id="MLFT02000011">
    <property type="protein sequence ID" value="PHT34401.1"/>
    <property type="molecule type" value="Genomic_DNA"/>
</dbReference>
<dbReference type="AlphaFoldDB" id="A0A2G2VN47"/>
<evidence type="ECO:0000313" key="1">
    <source>
        <dbReference type="EMBL" id="PHT34401.1"/>
    </source>
</evidence>
<dbReference type="OrthoDB" id="1828876at2759"/>
<reference evidence="2" key="2">
    <citation type="journal article" date="2017" name="J. Anim. Genet.">
        <title>Multiple reference genome sequences of hot pepper reveal the massive evolution of plant disease resistance genes by retroduplication.</title>
        <authorList>
            <person name="Kim S."/>
            <person name="Park J."/>
            <person name="Yeom S.-I."/>
            <person name="Kim Y.-M."/>
            <person name="Seo E."/>
            <person name="Kim K.-T."/>
            <person name="Kim M.-S."/>
            <person name="Lee J.M."/>
            <person name="Cheong K."/>
            <person name="Shin H.-S."/>
            <person name="Kim S.-B."/>
            <person name="Han K."/>
            <person name="Lee J."/>
            <person name="Park M."/>
            <person name="Lee H.-A."/>
            <person name="Lee H.-Y."/>
            <person name="Lee Y."/>
            <person name="Oh S."/>
            <person name="Lee J.H."/>
            <person name="Choi E."/>
            <person name="Choi E."/>
            <person name="Lee S.E."/>
            <person name="Jeon J."/>
            <person name="Kim H."/>
            <person name="Choi G."/>
            <person name="Song H."/>
            <person name="Lee J."/>
            <person name="Lee S.-C."/>
            <person name="Kwon J.-K."/>
            <person name="Lee H.-Y."/>
            <person name="Koo N."/>
            <person name="Hong Y."/>
            <person name="Kim R.W."/>
            <person name="Kang W.-H."/>
            <person name="Huh J.H."/>
            <person name="Kang B.-C."/>
            <person name="Yang T.-J."/>
            <person name="Lee Y.-H."/>
            <person name="Bennetzen J.L."/>
            <person name="Choi D."/>
        </authorList>
    </citation>
    <scope>NUCLEOTIDE SEQUENCE [LARGE SCALE GENOMIC DNA]</scope>
    <source>
        <strain evidence="2">cv. PBC81</strain>
    </source>
</reference>
<name>A0A2G2VN47_CAPBA</name>
<proteinExistence type="predicted"/>